<comment type="catalytic activity">
    <reaction evidence="6 15">
        <text>N-terminal L-arginyl-[protein] + L-leucyl-tRNA(Leu) = N-terminal L-leucyl-L-arginyl-[protein] + tRNA(Leu) + H(+)</text>
        <dbReference type="Rhea" id="RHEA:50416"/>
        <dbReference type="Rhea" id="RHEA-COMP:9613"/>
        <dbReference type="Rhea" id="RHEA-COMP:9622"/>
        <dbReference type="Rhea" id="RHEA-COMP:12672"/>
        <dbReference type="Rhea" id="RHEA-COMP:12673"/>
        <dbReference type="ChEBI" id="CHEBI:15378"/>
        <dbReference type="ChEBI" id="CHEBI:64719"/>
        <dbReference type="ChEBI" id="CHEBI:78442"/>
        <dbReference type="ChEBI" id="CHEBI:78494"/>
        <dbReference type="ChEBI" id="CHEBI:133044"/>
        <dbReference type="EC" id="2.3.2.6"/>
    </reaction>
</comment>
<dbReference type="GO" id="GO:0005737">
    <property type="term" value="C:cytoplasm"/>
    <property type="evidence" value="ECO:0007669"/>
    <property type="project" value="UniProtKB-SubCell"/>
</dbReference>
<keyword evidence="17" id="KW-1185">Reference proteome</keyword>
<dbReference type="PANTHER" id="PTHR30098">
    <property type="entry name" value="LEUCYL/PHENYLALANYL-TRNA--PROTEIN TRANSFERASE"/>
    <property type="match status" value="1"/>
</dbReference>
<dbReference type="HAMAP" id="MF_00688">
    <property type="entry name" value="Leu_Phe_trans"/>
    <property type="match status" value="1"/>
</dbReference>
<evidence type="ECO:0000256" key="13">
    <source>
        <dbReference type="ARBA" id="ARBA00077165"/>
    </source>
</evidence>
<dbReference type="PANTHER" id="PTHR30098:SF2">
    <property type="entry name" value="LEUCYL_PHENYLALANYL-TRNA--PROTEIN TRANSFERASE"/>
    <property type="match status" value="1"/>
</dbReference>
<evidence type="ECO:0000256" key="11">
    <source>
        <dbReference type="ARBA" id="ARBA00074372"/>
    </source>
</evidence>
<evidence type="ECO:0000256" key="12">
    <source>
        <dbReference type="ARBA" id="ARBA00077136"/>
    </source>
</evidence>
<comment type="catalytic activity">
    <reaction evidence="7 15">
        <text>N-terminal L-lysyl-[protein] + L-leucyl-tRNA(Leu) = N-terminal L-leucyl-L-lysyl-[protein] + tRNA(Leu) + H(+)</text>
        <dbReference type="Rhea" id="RHEA:12340"/>
        <dbReference type="Rhea" id="RHEA-COMP:9613"/>
        <dbReference type="Rhea" id="RHEA-COMP:9622"/>
        <dbReference type="Rhea" id="RHEA-COMP:12670"/>
        <dbReference type="Rhea" id="RHEA-COMP:12671"/>
        <dbReference type="ChEBI" id="CHEBI:15378"/>
        <dbReference type="ChEBI" id="CHEBI:65249"/>
        <dbReference type="ChEBI" id="CHEBI:78442"/>
        <dbReference type="ChEBI" id="CHEBI:78494"/>
        <dbReference type="ChEBI" id="CHEBI:133043"/>
        <dbReference type="EC" id="2.3.2.6"/>
    </reaction>
</comment>
<evidence type="ECO:0000256" key="1">
    <source>
        <dbReference type="ARBA" id="ARBA00004496"/>
    </source>
</evidence>
<evidence type="ECO:0000256" key="4">
    <source>
        <dbReference type="ARBA" id="ARBA00023315"/>
    </source>
</evidence>
<accession>S0G0Z5</accession>
<dbReference type="GO" id="GO:0030163">
    <property type="term" value="P:protein catabolic process"/>
    <property type="evidence" value="ECO:0007669"/>
    <property type="project" value="UniProtKB-UniRule"/>
</dbReference>
<dbReference type="FunFam" id="3.40.630.70:FF:000001">
    <property type="entry name" value="Leucyl/phenylalanyl-tRNA--protein transferase"/>
    <property type="match status" value="1"/>
</dbReference>
<evidence type="ECO:0000256" key="6">
    <source>
        <dbReference type="ARBA" id="ARBA00050652"/>
    </source>
</evidence>
<dbReference type="Proteomes" id="UP000014216">
    <property type="component" value="Unassembled WGS sequence"/>
</dbReference>
<dbReference type="GO" id="GO:0008914">
    <property type="term" value="F:leucyl-tRNA--protein transferase activity"/>
    <property type="evidence" value="ECO:0007669"/>
    <property type="project" value="UniProtKB-UniRule"/>
</dbReference>
<comment type="similarity">
    <text evidence="9 15">Belongs to the L/F-transferase family.</text>
</comment>
<dbReference type="Pfam" id="PF03588">
    <property type="entry name" value="Leu_Phe_trans"/>
    <property type="match status" value="1"/>
</dbReference>
<dbReference type="InterPro" id="IPR004616">
    <property type="entry name" value="Leu/Phe-tRNA_Trfase"/>
</dbReference>
<dbReference type="InterPro" id="IPR042221">
    <property type="entry name" value="Leu/Phe-tRNA_Trfase_N"/>
</dbReference>
<dbReference type="InterPro" id="IPR016181">
    <property type="entry name" value="Acyl_CoA_acyltransferase"/>
</dbReference>
<dbReference type="InterPro" id="IPR042203">
    <property type="entry name" value="Leu/Phe-tRNA_Trfase_C"/>
</dbReference>
<dbReference type="RefSeq" id="WP_006966210.1">
    <property type="nucleotide sequence ID" value="NZ_APJX01000005.1"/>
</dbReference>
<evidence type="ECO:0000256" key="3">
    <source>
        <dbReference type="ARBA" id="ARBA00022679"/>
    </source>
</evidence>
<dbReference type="SUPFAM" id="SSF55729">
    <property type="entry name" value="Acyl-CoA N-acyltransferases (Nat)"/>
    <property type="match status" value="1"/>
</dbReference>
<name>S0G0Z5_9BACT</name>
<evidence type="ECO:0000256" key="2">
    <source>
        <dbReference type="ARBA" id="ARBA00022490"/>
    </source>
</evidence>
<keyword evidence="2 15" id="KW-0963">Cytoplasm</keyword>
<dbReference type="EMBL" id="APJX01000005">
    <property type="protein sequence ID" value="EMS79109.1"/>
    <property type="molecule type" value="Genomic_DNA"/>
</dbReference>
<organism evidence="16 17">
    <name type="scientific">Desulfotignum phosphitoxidans DSM 13687</name>
    <dbReference type="NCBI Taxonomy" id="1286635"/>
    <lineage>
        <taxon>Bacteria</taxon>
        <taxon>Pseudomonadati</taxon>
        <taxon>Thermodesulfobacteriota</taxon>
        <taxon>Desulfobacteria</taxon>
        <taxon>Desulfobacterales</taxon>
        <taxon>Desulfobacteraceae</taxon>
        <taxon>Desulfotignum</taxon>
    </lineage>
</organism>
<dbReference type="AlphaFoldDB" id="S0G0Z5"/>
<dbReference type="Gene3D" id="3.40.630.70">
    <property type="entry name" value="Leucyl/phenylalanyl-tRNA-protein transferase, C-terminal domain"/>
    <property type="match status" value="1"/>
</dbReference>
<evidence type="ECO:0000256" key="8">
    <source>
        <dbReference type="ARBA" id="ARBA00054043"/>
    </source>
</evidence>
<evidence type="ECO:0000256" key="7">
    <source>
        <dbReference type="ARBA" id="ARBA00051538"/>
    </source>
</evidence>
<dbReference type="Gene3D" id="3.30.70.3550">
    <property type="entry name" value="Leucyl/phenylalanyl-tRNA-protein transferase, N-terminal domain"/>
    <property type="match status" value="1"/>
</dbReference>
<proteinExistence type="inferred from homology"/>
<protein>
    <recommendedName>
        <fullName evidence="11 15">Leucyl/phenylalanyl-tRNA--protein transferase</fullName>
        <ecNumber evidence="10 15">2.3.2.6</ecNumber>
    </recommendedName>
    <alternativeName>
        <fullName evidence="12 15">L/F-transferase</fullName>
    </alternativeName>
    <alternativeName>
        <fullName evidence="13 15">Leucyltransferase</fullName>
    </alternativeName>
    <alternativeName>
        <fullName evidence="14 15">Phenyalanyltransferase</fullName>
    </alternativeName>
</protein>
<gene>
    <name evidence="15 16" type="primary">aat</name>
    <name evidence="16" type="ORF">Dpo_5c00320</name>
</gene>
<evidence type="ECO:0000313" key="17">
    <source>
        <dbReference type="Proteomes" id="UP000014216"/>
    </source>
</evidence>
<sequence length="232" mass="26311">MPLFRLSSRLEFPPPWLARSDGLLCIGGDLSCDRILLAYQNGIFPWFSDNEPVLWWSPDPRLVLYPSGIRISRSLGKKIKKKIFTLTVNQAFEQTIQACSQPRKDPDEGTWLVKEMQEAYIELHHKGYAHSVEAWHQDRLVGGLYGVGIGCMFFGESMFSFQSDASKAALVALAHHLETHGFDLIDCQVTTDHLCRMGAVEIPRYRFLDILGRSIIRQPVPGVWDCTTIPSF</sequence>
<comment type="catalytic activity">
    <reaction evidence="5 15">
        <text>L-phenylalanyl-tRNA(Phe) + an N-terminal L-alpha-aminoacyl-[protein] = an N-terminal L-phenylalanyl-L-alpha-aminoacyl-[protein] + tRNA(Phe)</text>
        <dbReference type="Rhea" id="RHEA:43632"/>
        <dbReference type="Rhea" id="RHEA-COMP:9668"/>
        <dbReference type="Rhea" id="RHEA-COMP:9699"/>
        <dbReference type="Rhea" id="RHEA-COMP:10636"/>
        <dbReference type="Rhea" id="RHEA-COMP:10637"/>
        <dbReference type="ChEBI" id="CHEBI:78442"/>
        <dbReference type="ChEBI" id="CHEBI:78531"/>
        <dbReference type="ChEBI" id="CHEBI:78597"/>
        <dbReference type="ChEBI" id="CHEBI:83561"/>
        <dbReference type="EC" id="2.3.2.6"/>
    </reaction>
</comment>
<evidence type="ECO:0000256" key="10">
    <source>
        <dbReference type="ARBA" id="ARBA00066767"/>
    </source>
</evidence>
<evidence type="ECO:0000256" key="5">
    <source>
        <dbReference type="ARBA" id="ARBA00050607"/>
    </source>
</evidence>
<evidence type="ECO:0000256" key="15">
    <source>
        <dbReference type="HAMAP-Rule" id="MF_00688"/>
    </source>
</evidence>
<dbReference type="NCBIfam" id="TIGR00667">
    <property type="entry name" value="aat"/>
    <property type="match status" value="1"/>
</dbReference>
<comment type="subcellular location">
    <subcellularLocation>
        <location evidence="1 15">Cytoplasm</location>
    </subcellularLocation>
</comment>
<keyword evidence="4 15" id="KW-0012">Acyltransferase</keyword>
<keyword evidence="3 15" id="KW-0808">Transferase</keyword>
<evidence type="ECO:0000256" key="14">
    <source>
        <dbReference type="ARBA" id="ARBA00083640"/>
    </source>
</evidence>
<evidence type="ECO:0000256" key="9">
    <source>
        <dbReference type="ARBA" id="ARBA00061535"/>
    </source>
</evidence>
<dbReference type="OrthoDB" id="9790282at2"/>
<dbReference type="EC" id="2.3.2.6" evidence="10 15"/>
<comment type="caution">
    <text evidence="16">The sequence shown here is derived from an EMBL/GenBank/DDBJ whole genome shotgun (WGS) entry which is preliminary data.</text>
</comment>
<comment type="function">
    <text evidence="8 15">Functions in the N-end rule pathway of protein degradation where it conjugates Leu, Phe and, less efficiently, Met from aminoacyl-tRNAs to the N-termini of proteins containing an N-terminal arginine or lysine.</text>
</comment>
<reference evidence="16 17" key="1">
    <citation type="journal article" date="2013" name="Genome Announc.">
        <title>Draft Genome Sequence of Desulfotignum phosphitoxidans DSM 13687 Strain FiPS-3.</title>
        <authorList>
            <person name="Poehlein A."/>
            <person name="Daniel R."/>
            <person name="Simeonova D.D."/>
        </authorList>
    </citation>
    <scope>NUCLEOTIDE SEQUENCE [LARGE SCALE GENOMIC DNA]</scope>
    <source>
        <strain evidence="16 17">DSM 13687</strain>
    </source>
</reference>
<dbReference type="PATRIC" id="fig|1286635.3.peg.2494"/>
<dbReference type="FunFam" id="3.30.70.3550:FF:000001">
    <property type="entry name" value="Leucyl/phenylalanyl-tRNA--protein transferase"/>
    <property type="match status" value="1"/>
</dbReference>
<evidence type="ECO:0000313" key="16">
    <source>
        <dbReference type="EMBL" id="EMS79109.1"/>
    </source>
</evidence>